<dbReference type="RefSeq" id="WP_205042985.1">
    <property type="nucleotide sequence ID" value="NZ_CAJVAX010000017.1"/>
</dbReference>
<feature type="compositionally biased region" description="Low complexity" evidence="1">
    <location>
        <begin position="115"/>
        <end position="160"/>
    </location>
</feature>
<evidence type="ECO:0000313" key="4">
    <source>
        <dbReference type="Proteomes" id="UP001153328"/>
    </source>
</evidence>
<organism evidence="3 4">
    <name type="scientific">Actinacidiphila bryophytorum</name>
    <dbReference type="NCBI Taxonomy" id="1436133"/>
    <lineage>
        <taxon>Bacteria</taxon>
        <taxon>Bacillati</taxon>
        <taxon>Actinomycetota</taxon>
        <taxon>Actinomycetes</taxon>
        <taxon>Kitasatosporales</taxon>
        <taxon>Streptomycetaceae</taxon>
        <taxon>Actinacidiphila</taxon>
    </lineage>
</organism>
<dbReference type="AlphaFoldDB" id="A0A9W4H1E9"/>
<evidence type="ECO:0000256" key="2">
    <source>
        <dbReference type="SAM" id="Phobius"/>
    </source>
</evidence>
<evidence type="ECO:0000313" key="3">
    <source>
        <dbReference type="EMBL" id="CAG7642689.1"/>
    </source>
</evidence>
<protein>
    <submittedName>
        <fullName evidence="3">Uncharacterized protein</fullName>
    </submittedName>
</protein>
<name>A0A9W4H1E9_9ACTN</name>
<feature type="compositionally biased region" description="Low complexity" evidence="1">
    <location>
        <begin position="90"/>
        <end position="108"/>
    </location>
</feature>
<evidence type="ECO:0000256" key="1">
    <source>
        <dbReference type="SAM" id="MobiDB-lite"/>
    </source>
</evidence>
<keyword evidence="2" id="KW-1133">Transmembrane helix</keyword>
<keyword evidence="4" id="KW-1185">Reference proteome</keyword>
<reference evidence="3" key="1">
    <citation type="submission" date="2021-06" db="EMBL/GenBank/DDBJ databases">
        <authorList>
            <person name="Arsene-Ploetze F."/>
        </authorList>
    </citation>
    <scope>NUCLEOTIDE SEQUENCE</scope>
    <source>
        <strain evidence="3">SBRY1</strain>
    </source>
</reference>
<dbReference type="Proteomes" id="UP001153328">
    <property type="component" value="Unassembled WGS sequence"/>
</dbReference>
<keyword evidence="2" id="KW-0812">Transmembrane</keyword>
<gene>
    <name evidence="3" type="ORF">SBRY_30683</name>
</gene>
<sequence>MITRPDDGHDFDPDDPLTVLLRPDPDYLALTPGRYEQLRRGAARRRMLRVAVGVGLSGVVAALVALPLYLAEPGSPAAPVTPLAPPPAGRPSTGPTSSLPTPAPATTRPTKDATARSTTRPTATPGAPTTAVPTAAAPPRTTPTPTTTAPPRTGGAPAPRMMDPRR</sequence>
<comment type="caution">
    <text evidence="3">The sequence shown here is derived from an EMBL/GenBank/DDBJ whole genome shotgun (WGS) entry which is preliminary data.</text>
</comment>
<proteinExistence type="predicted"/>
<accession>A0A9W4H1E9</accession>
<feature type="region of interest" description="Disordered" evidence="1">
    <location>
        <begin position="72"/>
        <end position="166"/>
    </location>
</feature>
<keyword evidence="2" id="KW-0472">Membrane</keyword>
<dbReference type="EMBL" id="CAJVAX010000017">
    <property type="protein sequence ID" value="CAG7642689.1"/>
    <property type="molecule type" value="Genomic_DNA"/>
</dbReference>
<feature type="compositionally biased region" description="Low complexity" evidence="1">
    <location>
        <begin position="72"/>
        <end position="81"/>
    </location>
</feature>
<feature type="transmembrane region" description="Helical" evidence="2">
    <location>
        <begin position="47"/>
        <end position="70"/>
    </location>
</feature>